<dbReference type="InterPro" id="IPR001482">
    <property type="entry name" value="T2SS/T4SS_dom"/>
</dbReference>
<evidence type="ECO:0000259" key="2">
    <source>
        <dbReference type="Pfam" id="PF00437"/>
    </source>
</evidence>
<dbReference type="NCBIfam" id="TIGR02782">
    <property type="entry name" value="TrbB_P"/>
    <property type="match status" value="1"/>
</dbReference>
<dbReference type="SUPFAM" id="SSF52540">
    <property type="entry name" value="P-loop containing nucleoside triphosphate hydrolases"/>
    <property type="match status" value="1"/>
</dbReference>
<dbReference type="Gene3D" id="3.30.450.90">
    <property type="match status" value="1"/>
</dbReference>
<proteinExistence type="inferred from homology"/>
<dbReference type="PANTHER" id="PTHR30486">
    <property type="entry name" value="TWITCHING MOTILITY PROTEIN PILT"/>
    <property type="match status" value="1"/>
</dbReference>
<dbReference type="InterPro" id="IPR027417">
    <property type="entry name" value="P-loop_NTPase"/>
</dbReference>
<dbReference type="CDD" id="cd01130">
    <property type="entry name" value="VirB11-like_ATPase"/>
    <property type="match status" value="1"/>
</dbReference>
<dbReference type="PANTHER" id="PTHR30486:SF6">
    <property type="entry name" value="TYPE IV PILUS RETRACTATION ATPASE PILT"/>
    <property type="match status" value="1"/>
</dbReference>
<gene>
    <name evidence="3" type="ORF">AA12717_1450</name>
</gene>
<sequence>MSIAPFRSEAVARGTRMLRTALGPAIAGHLDDPSIVEVMLNPDGRLWIDRLAGGMEDTGTRIAPADAERIVRLVAHHVGVEVHPGSPRVSAELPGSGERFEGLVPPVVAAPCFAIRRPAVAVFSLDDYVTAGIMTAAQAEFLRRAAAERKNILVAGGTSTGKTTLVNALLAEIAQTGDRVVLIEDTRELQCAAPNLVALRTKDGAASLSDLVRSSLRLRPDRIPIGEVRGAEALDLLKAWGTGHPGGVGTLHAGSAIGALRRLEQLIQEAVVTVPRALIAETIDMIAVLSGRGSARRLAELATVQGLTPDGDYILAPAGDPS</sequence>
<reference evidence="3" key="1">
    <citation type="submission" date="2013-04" db="EMBL/GenBank/DDBJ databases">
        <title>The genome sequencing project of 58 acetic acid bacteria.</title>
        <authorList>
            <person name="Okamoto-Kainuma A."/>
            <person name="Ishikawa M."/>
            <person name="Umino S."/>
            <person name="Koizumi Y."/>
            <person name="Shiwa Y."/>
            <person name="Yoshikawa H."/>
            <person name="Matsutani M."/>
            <person name="Matsushita K."/>
        </authorList>
    </citation>
    <scope>NUCLEOTIDE SEQUENCE</scope>
    <source>
        <strain evidence="3">DSM 12717</strain>
    </source>
</reference>
<evidence type="ECO:0000256" key="1">
    <source>
        <dbReference type="ARBA" id="ARBA00006611"/>
    </source>
</evidence>
<comment type="caution">
    <text evidence="3">The sequence shown here is derived from an EMBL/GenBank/DDBJ whole genome shotgun (WGS) entry which is preliminary data.</text>
</comment>
<dbReference type="EMBL" id="BAQP01000072">
    <property type="protein sequence ID" value="GBQ23301.1"/>
    <property type="molecule type" value="Genomic_DNA"/>
</dbReference>
<comment type="similarity">
    <text evidence="1">Belongs to the GSP E family.</text>
</comment>
<dbReference type="Gene3D" id="3.40.50.300">
    <property type="entry name" value="P-loop containing nucleotide triphosphate hydrolases"/>
    <property type="match status" value="1"/>
</dbReference>
<accession>A0ABQ0P6J6</accession>
<organism evidence="3 4">
    <name type="scientific">Gluconacetobacter sacchari DSM 12717</name>
    <dbReference type="NCBI Taxonomy" id="1307940"/>
    <lineage>
        <taxon>Bacteria</taxon>
        <taxon>Pseudomonadati</taxon>
        <taxon>Pseudomonadota</taxon>
        <taxon>Alphaproteobacteria</taxon>
        <taxon>Acetobacterales</taxon>
        <taxon>Acetobacteraceae</taxon>
        <taxon>Gluconacetobacter</taxon>
    </lineage>
</organism>
<dbReference type="Proteomes" id="UP001060895">
    <property type="component" value="Unassembled WGS sequence"/>
</dbReference>
<evidence type="ECO:0000313" key="3">
    <source>
        <dbReference type="EMBL" id="GBQ23301.1"/>
    </source>
</evidence>
<dbReference type="RefSeq" id="WP_182998013.1">
    <property type="nucleotide sequence ID" value="NZ_BAQP01000072.1"/>
</dbReference>
<dbReference type="Pfam" id="PF00437">
    <property type="entry name" value="T2SSE"/>
    <property type="match status" value="1"/>
</dbReference>
<protein>
    <submittedName>
        <fullName evidence="3">Conjugal transfer protein TrbB</fullName>
    </submittedName>
</protein>
<dbReference type="InterPro" id="IPR050921">
    <property type="entry name" value="T4SS_GSP_E_ATPase"/>
</dbReference>
<keyword evidence="4" id="KW-1185">Reference proteome</keyword>
<dbReference type="InterPro" id="IPR014149">
    <property type="entry name" value="Conjug-transfer_TrbB"/>
</dbReference>
<evidence type="ECO:0000313" key="4">
    <source>
        <dbReference type="Proteomes" id="UP001060895"/>
    </source>
</evidence>
<feature type="domain" description="Bacterial type II secretion system protein E" evidence="2">
    <location>
        <begin position="103"/>
        <end position="286"/>
    </location>
</feature>
<name>A0ABQ0P6J6_9PROT</name>